<evidence type="ECO:0000313" key="1">
    <source>
        <dbReference type="EMBL" id="GJM59835.1"/>
    </source>
</evidence>
<sequence>MDCRLLIKKQDLIKLHGTAVGIYQPQNAFLRPEMAEIFYLGILMKEGFGRVFFPVTKTIIEYLMMGKITIRDIYNNTETLTYQIKKGANKAITVVRDEVENNTLFWDDYFTDLDPDLLAYPQV</sequence>
<organism evidence="1 2">
    <name type="scientific">Persicobacter diffluens</name>
    <dbReference type="NCBI Taxonomy" id="981"/>
    <lineage>
        <taxon>Bacteria</taxon>
        <taxon>Pseudomonadati</taxon>
        <taxon>Bacteroidota</taxon>
        <taxon>Cytophagia</taxon>
        <taxon>Cytophagales</taxon>
        <taxon>Persicobacteraceae</taxon>
        <taxon>Persicobacter</taxon>
    </lineage>
</organism>
<name>A0AAN4VW05_9BACT</name>
<dbReference type="RefSeq" id="WP_338235775.1">
    <property type="nucleotide sequence ID" value="NZ_BQKE01000001.1"/>
</dbReference>
<protein>
    <submittedName>
        <fullName evidence="1">Uncharacterized protein</fullName>
    </submittedName>
</protein>
<proteinExistence type="predicted"/>
<gene>
    <name evidence="1" type="ORF">PEDI_03870</name>
</gene>
<comment type="caution">
    <text evidence="1">The sequence shown here is derived from an EMBL/GenBank/DDBJ whole genome shotgun (WGS) entry which is preliminary data.</text>
</comment>
<dbReference type="EMBL" id="BQKE01000001">
    <property type="protein sequence ID" value="GJM59835.1"/>
    <property type="molecule type" value="Genomic_DNA"/>
</dbReference>
<evidence type="ECO:0000313" key="2">
    <source>
        <dbReference type="Proteomes" id="UP001310022"/>
    </source>
</evidence>
<keyword evidence="2" id="KW-1185">Reference proteome</keyword>
<dbReference type="AlphaFoldDB" id="A0AAN4VW05"/>
<dbReference type="Proteomes" id="UP001310022">
    <property type="component" value="Unassembled WGS sequence"/>
</dbReference>
<reference evidence="1 2" key="1">
    <citation type="submission" date="2021-12" db="EMBL/GenBank/DDBJ databases">
        <title>Genome sequencing of bacteria with rrn-lacking chromosome and rrn-plasmid.</title>
        <authorList>
            <person name="Anda M."/>
            <person name="Iwasaki W."/>
        </authorList>
    </citation>
    <scope>NUCLEOTIDE SEQUENCE [LARGE SCALE GENOMIC DNA]</scope>
    <source>
        <strain evidence="1 2">NBRC 15940</strain>
    </source>
</reference>
<accession>A0AAN4VW05</accession>